<evidence type="ECO:0000256" key="3">
    <source>
        <dbReference type="RuleBase" id="RU003560"/>
    </source>
</evidence>
<dbReference type="Pfam" id="PF00202">
    <property type="entry name" value="Aminotran_3"/>
    <property type="match status" value="1"/>
</dbReference>
<dbReference type="CDD" id="cd00610">
    <property type="entry name" value="OAT_like"/>
    <property type="match status" value="1"/>
</dbReference>
<comment type="cofactor">
    <cofactor evidence="1">
        <name>pyridoxal 5'-phosphate</name>
        <dbReference type="ChEBI" id="CHEBI:597326"/>
    </cofactor>
</comment>
<evidence type="ECO:0000313" key="5">
    <source>
        <dbReference type="Proteomes" id="UP000755585"/>
    </source>
</evidence>
<gene>
    <name evidence="4" type="ORF">JOF29_008060</name>
</gene>
<dbReference type="InterPro" id="IPR005814">
    <property type="entry name" value="Aminotrans_3"/>
</dbReference>
<dbReference type="RefSeq" id="WP_209699380.1">
    <property type="nucleotide sequence ID" value="NZ_BAAAVU010000004.1"/>
</dbReference>
<keyword evidence="2 3" id="KW-0663">Pyridoxal phosphate</keyword>
<name>A0ABS4UZ90_9ACTN</name>
<proteinExistence type="inferred from homology"/>
<keyword evidence="4" id="KW-0032">Aminotransferase</keyword>
<keyword evidence="5" id="KW-1185">Reference proteome</keyword>
<evidence type="ECO:0000256" key="2">
    <source>
        <dbReference type="ARBA" id="ARBA00022898"/>
    </source>
</evidence>
<dbReference type="EC" id="2.6.1.19" evidence="4"/>
<dbReference type="PROSITE" id="PS00600">
    <property type="entry name" value="AA_TRANSFER_CLASS_3"/>
    <property type="match status" value="1"/>
</dbReference>
<protein>
    <submittedName>
        <fullName evidence="4">4-aminobutyrate aminotransferase</fullName>
        <ecNumber evidence="4">2.6.1.19</ecNumber>
    </submittedName>
</protein>
<reference evidence="4 5" key="1">
    <citation type="submission" date="2021-03" db="EMBL/GenBank/DDBJ databases">
        <title>Sequencing the genomes of 1000 actinobacteria strains.</title>
        <authorList>
            <person name="Klenk H.-P."/>
        </authorList>
    </citation>
    <scope>NUCLEOTIDE SEQUENCE [LARGE SCALE GENOMIC DNA]</scope>
    <source>
        <strain evidence="4 5">DSM 18824</strain>
    </source>
</reference>
<dbReference type="InterPro" id="IPR015422">
    <property type="entry name" value="PyrdxlP-dep_Trfase_small"/>
</dbReference>
<dbReference type="GO" id="GO:0034386">
    <property type="term" value="F:4-aminobutyrate:2-oxoglutarate transaminase activity"/>
    <property type="evidence" value="ECO:0007669"/>
    <property type="project" value="UniProtKB-EC"/>
</dbReference>
<evidence type="ECO:0000313" key="4">
    <source>
        <dbReference type="EMBL" id="MBP2356950.1"/>
    </source>
</evidence>
<organism evidence="4 5">
    <name type="scientific">Kribbella aluminosa</name>
    <dbReference type="NCBI Taxonomy" id="416017"/>
    <lineage>
        <taxon>Bacteria</taxon>
        <taxon>Bacillati</taxon>
        <taxon>Actinomycetota</taxon>
        <taxon>Actinomycetes</taxon>
        <taxon>Propionibacteriales</taxon>
        <taxon>Kribbellaceae</taxon>
        <taxon>Kribbella</taxon>
    </lineage>
</organism>
<dbReference type="Gene3D" id="3.90.1150.10">
    <property type="entry name" value="Aspartate Aminotransferase, domain 1"/>
    <property type="match status" value="1"/>
</dbReference>
<evidence type="ECO:0000256" key="1">
    <source>
        <dbReference type="ARBA" id="ARBA00001933"/>
    </source>
</evidence>
<comment type="caution">
    <text evidence="4">The sequence shown here is derived from an EMBL/GenBank/DDBJ whole genome shotgun (WGS) entry which is preliminary data.</text>
</comment>
<dbReference type="EMBL" id="JAGINT010000002">
    <property type="protein sequence ID" value="MBP2356950.1"/>
    <property type="molecule type" value="Genomic_DNA"/>
</dbReference>
<dbReference type="Proteomes" id="UP000755585">
    <property type="component" value="Unassembled WGS sequence"/>
</dbReference>
<accession>A0ABS4UZ90</accession>
<dbReference type="PANTHER" id="PTHR11986">
    <property type="entry name" value="AMINOTRANSFERASE CLASS III"/>
    <property type="match status" value="1"/>
</dbReference>
<dbReference type="Gene3D" id="3.40.640.10">
    <property type="entry name" value="Type I PLP-dependent aspartate aminotransferase-like (Major domain)"/>
    <property type="match status" value="1"/>
</dbReference>
<dbReference type="InterPro" id="IPR015421">
    <property type="entry name" value="PyrdxlP-dep_Trfase_major"/>
</dbReference>
<dbReference type="InterPro" id="IPR050103">
    <property type="entry name" value="Class-III_PLP-dep_AT"/>
</dbReference>
<sequence>MAELSQILKQATGVIAARGTGVQLFDEDDRRYLDFTAGIGVTSTGHSHPRVVAAAQEQVGRIIHAQYTTVMHRPLLTLVDRLGEVLPRHLDRMFFANSGSEAIEAALRLTRQATGRPNVIVFHGGFHGRTVAAASMTTSGTKFRSGFSPLMAGVHVSPFPDPGHFGWPVEQATEFALKQLDYVLQTLSAPADTAAFFVEPVLGEGGYVPANEEFFAGLRDRADAHGILLVVDEVQTGFGRTGKFWGGDHFGSHPDVLVTAKGLASGFPLSGIAAPSELMEKAWPGSQGGTYGANAVACAAAVATLDVIRDEGLVQNSADRGAQLKQALQLVADKHEEITDVRGLGLMIGNEFRDADGKPDAATATAVQQEAARRGLLLLTCGAWGQVVRFIPALVVSPDEVDEAAGLWSDAVSAVLD</sequence>
<comment type="similarity">
    <text evidence="3">Belongs to the class-III pyridoxal-phosphate-dependent aminotransferase family.</text>
</comment>
<dbReference type="SUPFAM" id="SSF53383">
    <property type="entry name" value="PLP-dependent transferases"/>
    <property type="match status" value="1"/>
</dbReference>
<keyword evidence="4" id="KW-0808">Transferase</keyword>
<dbReference type="InterPro" id="IPR049704">
    <property type="entry name" value="Aminotrans_3_PPA_site"/>
</dbReference>
<dbReference type="PIRSF" id="PIRSF000521">
    <property type="entry name" value="Transaminase_4ab_Lys_Orn"/>
    <property type="match status" value="1"/>
</dbReference>
<dbReference type="InterPro" id="IPR015424">
    <property type="entry name" value="PyrdxlP-dep_Trfase"/>
</dbReference>